<keyword evidence="1 8" id="KW-0436">Ligase</keyword>
<dbReference type="eggNOG" id="COG3053">
    <property type="taxonomic scope" value="Bacteria"/>
</dbReference>
<dbReference type="GO" id="GO:0016747">
    <property type="term" value="F:acyltransferase activity, transferring groups other than amino-acyl groups"/>
    <property type="evidence" value="ECO:0007669"/>
    <property type="project" value="InterPro"/>
</dbReference>
<dbReference type="EMBL" id="CR378670">
    <property type="protein sequence ID" value="CAG20681.1"/>
    <property type="molecule type" value="Genomic_DNA"/>
</dbReference>
<feature type="domain" description="N-acetyltransferase" evidence="9">
    <location>
        <begin position="22"/>
        <end position="163"/>
    </location>
</feature>
<dbReference type="STRING" id="298386.PBPRA2295"/>
<evidence type="ECO:0000313" key="11">
    <source>
        <dbReference type="Proteomes" id="UP000000593"/>
    </source>
</evidence>
<protein>
    <recommendedName>
        <fullName evidence="7 8">[Citrate [pro-3S]-lyase] ligase</fullName>
        <ecNumber evidence="6 8">6.2.1.22</ecNumber>
    </recommendedName>
</protein>
<dbReference type="Pfam" id="PF08218">
    <property type="entry name" value="Citrate_ly_lig"/>
    <property type="match status" value="1"/>
</dbReference>
<dbReference type="Proteomes" id="UP000000593">
    <property type="component" value="Chromosome 1"/>
</dbReference>
<dbReference type="Gene3D" id="3.40.630.30">
    <property type="match status" value="1"/>
</dbReference>
<evidence type="ECO:0000256" key="2">
    <source>
        <dbReference type="ARBA" id="ARBA00022741"/>
    </source>
</evidence>
<keyword evidence="3 8" id="KW-0067">ATP-binding</keyword>
<keyword evidence="11" id="KW-1185">Reference proteome</keyword>
<evidence type="ECO:0000256" key="4">
    <source>
        <dbReference type="ARBA" id="ARBA00051405"/>
    </source>
</evidence>
<evidence type="ECO:0000256" key="6">
    <source>
        <dbReference type="ARBA" id="ARBA00066591"/>
    </source>
</evidence>
<name>Q6LPU5_PHOPR</name>
<comment type="function">
    <text evidence="5 8">Acetylation of prosthetic group (2-(5''-phosphoribosyl)-3'-dephosphocoenzyme-A) of the gamma subunit of citrate lyase.</text>
</comment>
<dbReference type="Pfam" id="PF13673">
    <property type="entry name" value="Acetyltransf_10"/>
    <property type="match status" value="1"/>
</dbReference>
<evidence type="ECO:0000256" key="5">
    <source>
        <dbReference type="ARBA" id="ARBA00058086"/>
    </source>
</evidence>
<dbReference type="GO" id="GO:0008771">
    <property type="term" value="F:[citrate (pro-3S)-lyase] ligase activity"/>
    <property type="evidence" value="ECO:0007669"/>
    <property type="project" value="UniProtKB-EC"/>
</dbReference>
<dbReference type="InterPro" id="IPR004821">
    <property type="entry name" value="Cyt_trans-like"/>
</dbReference>
<evidence type="ECO:0000313" key="10">
    <source>
        <dbReference type="EMBL" id="CAG20681.1"/>
    </source>
</evidence>
<reference evidence="11" key="1">
    <citation type="journal article" date="2005" name="Science">
        <title>Life at depth: Photobacterium profundum genome sequence and expression analysis.</title>
        <authorList>
            <person name="Vezzi A."/>
            <person name="Campanaro S."/>
            <person name="D'Angelo M."/>
            <person name="Simonato F."/>
            <person name="Vitulo N."/>
            <person name="Lauro F.M."/>
            <person name="Cestaro A."/>
            <person name="Malacrida G."/>
            <person name="Simionati B."/>
            <person name="Cannata N."/>
            <person name="Romualdi C."/>
            <person name="Bartlett D.H."/>
            <person name="Valle G."/>
        </authorList>
    </citation>
    <scope>NUCLEOTIDE SEQUENCE [LARGE SCALE GENOMIC DNA]</scope>
    <source>
        <strain evidence="11">ATCC BAA-1253 / SS9</strain>
    </source>
</reference>
<dbReference type="GO" id="GO:0005524">
    <property type="term" value="F:ATP binding"/>
    <property type="evidence" value="ECO:0007669"/>
    <property type="project" value="UniProtKB-UniRule"/>
</dbReference>
<dbReference type="InterPro" id="IPR014729">
    <property type="entry name" value="Rossmann-like_a/b/a_fold"/>
</dbReference>
<dbReference type="SUPFAM" id="SSF55729">
    <property type="entry name" value="Acyl-CoA N-acyltransferases (Nat)"/>
    <property type="match status" value="1"/>
</dbReference>
<dbReference type="SMART" id="SM00764">
    <property type="entry name" value="Citrate_ly_lig"/>
    <property type="match status" value="1"/>
</dbReference>
<dbReference type="EC" id="6.2.1.22" evidence="6 8"/>
<organism evidence="10 11">
    <name type="scientific">Photobacterium profundum (strain SS9)</name>
    <dbReference type="NCBI Taxonomy" id="298386"/>
    <lineage>
        <taxon>Bacteria</taxon>
        <taxon>Pseudomonadati</taxon>
        <taxon>Pseudomonadota</taxon>
        <taxon>Gammaproteobacteria</taxon>
        <taxon>Vibrionales</taxon>
        <taxon>Vibrionaceae</taxon>
        <taxon>Photobacterium</taxon>
    </lineage>
</organism>
<dbReference type="InterPro" id="IPR005216">
    <property type="entry name" value="Citrate_lyase_ligase"/>
</dbReference>
<dbReference type="NCBIfam" id="TIGR00125">
    <property type="entry name" value="cyt_tran_rel"/>
    <property type="match status" value="1"/>
</dbReference>
<dbReference type="PROSITE" id="PS51186">
    <property type="entry name" value="GNAT"/>
    <property type="match status" value="1"/>
</dbReference>
<dbReference type="KEGG" id="ppr:PBPRA2295"/>
<gene>
    <name evidence="10" type="primary">STM0624</name>
    <name evidence="10" type="ordered locus">PBPRA2295</name>
</gene>
<evidence type="ECO:0000256" key="8">
    <source>
        <dbReference type="PIRNR" id="PIRNR005751"/>
    </source>
</evidence>
<dbReference type="AlphaFoldDB" id="Q6LPU5"/>
<sequence length="372" mass="42240">MPEIIELDHDFCMLVGALSIYQIIRIATMFDTYMFTRISTGNETKMKGIRIFLKKHDLSVDNDVEFFVVAYSGTSIIGCGGIASNILKSIAITPELQGSGFSLKLMSELTNYAYEMGRFHLFLFTKPSNVKFFRQAGFFKIANAGDKLSLLENSKNGLEKYCNKLKKWKVPGDKIASIVMNANPFTFGHQFLAEKAASECDWLHLFVVKEEGSEFSYHDRFEMIRKGTQHIQNLTLHPGSKYIISRVTFPTYFIKDKGVIDYCHTAVDLQLFRDHIAPYLGITHRYIGTEPQCVVTNNYNQQMQQWLISPLLESPKIEVIEVPRITTNNNPISASTVRGLLIRGDTEHLADYLPKTTIEHLNHHAAREPVAA</sequence>
<dbReference type="HOGENOM" id="CLU_063190_0_0_6"/>
<dbReference type="FunFam" id="3.40.50.620:FF:000071">
    <property type="entry name" value="[Citrate [pro-3S]-lyase] ligase"/>
    <property type="match status" value="1"/>
</dbReference>
<dbReference type="SUPFAM" id="SSF52374">
    <property type="entry name" value="Nucleotidylyl transferase"/>
    <property type="match status" value="1"/>
</dbReference>
<dbReference type="InterPro" id="IPR016181">
    <property type="entry name" value="Acyl_CoA_acyltransferase"/>
</dbReference>
<evidence type="ECO:0000256" key="3">
    <source>
        <dbReference type="ARBA" id="ARBA00022840"/>
    </source>
</evidence>
<dbReference type="Gene3D" id="3.40.50.620">
    <property type="entry name" value="HUPs"/>
    <property type="match status" value="1"/>
</dbReference>
<dbReference type="InterPro" id="IPR000182">
    <property type="entry name" value="GNAT_dom"/>
</dbReference>
<dbReference type="PANTHER" id="PTHR40599">
    <property type="entry name" value="[CITRATE [PRO-3S]-LYASE] LIGASE"/>
    <property type="match status" value="1"/>
</dbReference>
<keyword evidence="2 8" id="KW-0547">Nucleotide-binding</keyword>
<dbReference type="CDD" id="cd02169">
    <property type="entry name" value="Citrate_lyase_ligase"/>
    <property type="match status" value="1"/>
</dbReference>
<dbReference type="PANTHER" id="PTHR40599:SF1">
    <property type="entry name" value="[CITRATE [PRO-3S]-LYASE] LIGASE"/>
    <property type="match status" value="1"/>
</dbReference>
<dbReference type="PIRSF" id="PIRSF005751">
    <property type="entry name" value="Acet_citr_lig"/>
    <property type="match status" value="1"/>
</dbReference>
<dbReference type="NCBIfam" id="TIGR00124">
    <property type="entry name" value="cit_ly_ligase"/>
    <property type="match status" value="1"/>
</dbReference>
<accession>Q6LPU5</accession>
<evidence type="ECO:0000256" key="1">
    <source>
        <dbReference type="ARBA" id="ARBA00022598"/>
    </source>
</evidence>
<evidence type="ECO:0000259" key="9">
    <source>
        <dbReference type="PROSITE" id="PS51186"/>
    </source>
</evidence>
<comment type="catalytic activity">
    <reaction evidence="4 8">
        <text>holo-[citrate lyase ACP] + acetate + ATP = acetyl-[citrate lyase ACP] + AMP + diphosphate</text>
        <dbReference type="Rhea" id="RHEA:23788"/>
        <dbReference type="Rhea" id="RHEA-COMP:10158"/>
        <dbReference type="Rhea" id="RHEA-COMP:13710"/>
        <dbReference type="ChEBI" id="CHEBI:30089"/>
        <dbReference type="ChEBI" id="CHEBI:30616"/>
        <dbReference type="ChEBI" id="CHEBI:33019"/>
        <dbReference type="ChEBI" id="CHEBI:82683"/>
        <dbReference type="ChEBI" id="CHEBI:137976"/>
        <dbReference type="ChEBI" id="CHEBI:456215"/>
        <dbReference type="EC" id="6.2.1.22"/>
    </reaction>
</comment>
<proteinExistence type="predicted"/>
<dbReference type="InterPro" id="IPR013166">
    <property type="entry name" value="Citrate_lyase_ligase_C"/>
</dbReference>
<evidence type="ECO:0000256" key="7">
    <source>
        <dbReference type="ARBA" id="ARBA00068968"/>
    </source>
</evidence>